<evidence type="ECO:0000313" key="1">
    <source>
        <dbReference type="EMBL" id="TNY32011.1"/>
    </source>
</evidence>
<dbReference type="OrthoDB" id="1452819at2"/>
<proteinExistence type="predicted"/>
<name>A0A5C5GDF6_9RHOB</name>
<reference evidence="1 2" key="1">
    <citation type="submission" date="2019-06" db="EMBL/GenBank/DDBJ databases">
        <title>Genome of new Rhodobacteraceae sp. SM1903.</title>
        <authorList>
            <person name="Ren X."/>
        </authorList>
    </citation>
    <scope>NUCLEOTIDE SEQUENCE [LARGE SCALE GENOMIC DNA]</scope>
    <source>
        <strain evidence="1 2">SM1903</strain>
    </source>
</reference>
<comment type="caution">
    <text evidence="1">The sequence shown here is derived from an EMBL/GenBank/DDBJ whole genome shotgun (WGS) entry which is preliminary data.</text>
</comment>
<protein>
    <recommendedName>
        <fullName evidence="3">Macro domain-containing protein</fullName>
    </recommendedName>
</protein>
<dbReference type="EMBL" id="VFFF01000001">
    <property type="protein sequence ID" value="TNY32011.1"/>
    <property type="molecule type" value="Genomic_DNA"/>
</dbReference>
<dbReference type="PANTHER" id="PTHR35609:SF1">
    <property type="entry name" value="MACRO DOMAIN-CONTAINING PROTEIN"/>
    <property type="match status" value="1"/>
</dbReference>
<accession>A0A5C5GDF6</accession>
<evidence type="ECO:0000313" key="2">
    <source>
        <dbReference type="Proteomes" id="UP000314011"/>
    </source>
</evidence>
<gene>
    <name evidence="1" type="ORF">FHY64_01525</name>
</gene>
<dbReference type="AlphaFoldDB" id="A0A5C5GDF6"/>
<sequence>MVTKSTLWFRDLTGLERDDPATVRRNVWPVGEEILCTANARRIRVGALSLPSLADLRRKPVRDAGPLDYGEVVADVVDLHRNPANAGALFQVASQFNLLEMIGPEVTPEHGIAGYASDQTQGPACAMACGAGTLFRNYFVPLDGQSGQTQQRQLDAAAELHDALGGRCWKMRNGYLLPLDGGLARAARLIAQDREALMGRLRVGLQASTEVTLPGAGHLVNQVYCSAVPVAYTDDATTEWEPLARLVLDAAYEATFRIALDLGAPLFLTRIGGGAFGNEAAWIDDAIARACEMFATSGLQVRMVRHG</sequence>
<dbReference type="PANTHER" id="PTHR35609">
    <property type="entry name" value="MACRO DOMAIN-CONTAINING PROTEIN"/>
    <property type="match status" value="1"/>
</dbReference>
<evidence type="ECO:0008006" key="3">
    <source>
        <dbReference type="Google" id="ProtNLM"/>
    </source>
</evidence>
<organism evidence="1 2">
    <name type="scientific">Pelagovum pacificum</name>
    <dbReference type="NCBI Taxonomy" id="2588711"/>
    <lineage>
        <taxon>Bacteria</taxon>
        <taxon>Pseudomonadati</taxon>
        <taxon>Pseudomonadota</taxon>
        <taxon>Alphaproteobacteria</taxon>
        <taxon>Rhodobacterales</taxon>
        <taxon>Paracoccaceae</taxon>
        <taxon>Pelagovum</taxon>
    </lineage>
</organism>
<dbReference type="Proteomes" id="UP000314011">
    <property type="component" value="Unassembled WGS sequence"/>
</dbReference>
<dbReference type="RefSeq" id="WP_140192692.1">
    <property type="nucleotide sequence ID" value="NZ_CP065915.1"/>
</dbReference>
<keyword evidence="2" id="KW-1185">Reference proteome</keyword>